<keyword evidence="7" id="KW-0677">Repeat</keyword>
<dbReference type="PRINTS" id="PR00019">
    <property type="entry name" value="LEURICHRPT"/>
</dbReference>
<keyword evidence="6" id="KW-0732">Signal</keyword>
<dbReference type="PANTHER" id="PTHR48061:SF12">
    <property type="entry name" value="DISEASE RESISTANCE LIKE PROTEIN"/>
    <property type="match status" value="1"/>
</dbReference>
<dbReference type="Gramene" id="ONI22459">
    <property type="protein sequence ID" value="ONI22459"/>
    <property type="gene ID" value="PRUPE_2G130900"/>
</dbReference>
<protein>
    <recommendedName>
        <fullName evidence="13">Leucine-rich repeat-containing N-terminal plant-type domain-containing protein</fullName>
    </recommendedName>
</protein>
<dbReference type="FunFam" id="3.80.10.10:FF:000383">
    <property type="entry name" value="Leucine-rich repeat receptor protein kinase EMS1"/>
    <property type="match status" value="1"/>
</dbReference>
<evidence type="ECO:0000313" key="15">
    <source>
        <dbReference type="Proteomes" id="UP000006882"/>
    </source>
</evidence>
<feature type="non-terminal residue" evidence="14">
    <location>
        <position position="864"/>
    </location>
</feature>
<dbReference type="Gene3D" id="3.80.10.10">
    <property type="entry name" value="Ribonuclease Inhibitor"/>
    <property type="match status" value="4"/>
</dbReference>
<dbReference type="Pfam" id="PF13855">
    <property type="entry name" value="LRR_8"/>
    <property type="match status" value="3"/>
</dbReference>
<accession>A0A251QF83</accession>
<keyword evidence="15" id="KW-1185">Reference proteome</keyword>
<reference evidence="14 15" key="1">
    <citation type="journal article" date="2013" name="Nat. Genet.">
        <title>The high-quality draft genome of peach (Prunus persica) identifies unique patterns of genetic diversity, domestication and genome evolution.</title>
        <authorList>
            <consortium name="International Peach Genome Initiative"/>
            <person name="Verde I."/>
            <person name="Abbott A.G."/>
            <person name="Scalabrin S."/>
            <person name="Jung S."/>
            <person name="Shu S."/>
            <person name="Marroni F."/>
            <person name="Zhebentyayeva T."/>
            <person name="Dettori M.T."/>
            <person name="Grimwood J."/>
            <person name="Cattonaro F."/>
            <person name="Zuccolo A."/>
            <person name="Rossini L."/>
            <person name="Jenkins J."/>
            <person name="Vendramin E."/>
            <person name="Meisel L.A."/>
            <person name="Decroocq V."/>
            <person name="Sosinski B."/>
            <person name="Prochnik S."/>
            <person name="Mitros T."/>
            <person name="Policriti A."/>
            <person name="Cipriani G."/>
            <person name="Dondini L."/>
            <person name="Ficklin S."/>
            <person name="Goodstein D.M."/>
            <person name="Xuan P."/>
            <person name="Del Fabbro C."/>
            <person name="Aramini V."/>
            <person name="Copetti D."/>
            <person name="Gonzalez S."/>
            <person name="Horner D.S."/>
            <person name="Falchi R."/>
            <person name="Lucas S."/>
            <person name="Mica E."/>
            <person name="Maldonado J."/>
            <person name="Lazzari B."/>
            <person name="Bielenberg D."/>
            <person name="Pirona R."/>
            <person name="Miculan M."/>
            <person name="Barakat A."/>
            <person name="Testolin R."/>
            <person name="Stella A."/>
            <person name="Tartarini S."/>
            <person name="Tonutti P."/>
            <person name="Arus P."/>
            <person name="Orellana A."/>
            <person name="Wells C."/>
            <person name="Main D."/>
            <person name="Vizzotto G."/>
            <person name="Silva H."/>
            <person name="Salamini F."/>
            <person name="Schmutz J."/>
            <person name="Morgante M."/>
            <person name="Rokhsar D.S."/>
        </authorList>
    </citation>
    <scope>NUCLEOTIDE SEQUENCE [LARGE SCALE GENOMIC DNA]</scope>
    <source>
        <strain evidence="15">cv. Nemared</strain>
    </source>
</reference>
<comment type="subcellular location">
    <subcellularLocation>
        <location evidence="1">Cell membrane</location>
        <topology evidence="1">Single-pass type I membrane protein</topology>
    </subcellularLocation>
</comment>
<evidence type="ECO:0000256" key="8">
    <source>
        <dbReference type="ARBA" id="ARBA00022989"/>
    </source>
</evidence>
<evidence type="ECO:0000256" key="11">
    <source>
        <dbReference type="ARBA" id="ARBA00023180"/>
    </source>
</evidence>
<keyword evidence="3" id="KW-1003">Cell membrane</keyword>
<keyword evidence="10" id="KW-0675">Receptor</keyword>
<dbReference type="FunFam" id="3.80.10.10:FF:000111">
    <property type="entry name" value="LRR receptor-like serine/threonine-protein kinase ERECTA"/>
    <property type="match status" value="1"/>
</dbReference>
<keyword evidence="8" id="KW-1133">Transmembrane helix</keyword>
<comment type="similarity">
    <text evidence="2">Belongs to the RLP family.</text>
</comment>
<evidence type="ECO:0000256" key="7">
    <source>
        <dbReference type="ARBA" id="ARBA00022737"/>
    </source>
</evidence>
<dbReference type="STRING" id="3760.A0A251QF83"/>
<dbReference type="SMART" id="SM00365">
    <property type="entry name" value="LRR_SD22"/>
    <property type="match status" value="4"/>
</dbReference>
<dbReference type="GO" id="GO:0005886">
    <property type="term" value="C:plasma membrane"/>
    <property type="evidence" value="ECO:0007669"/>
    <property type="project" value="UniProtKB-SubCell"/>
</dbReference>
<evidence type="ECO:0000256" key="10">
    <source>
        <dbReference type="ARBA" id="ARBA00023170"/>
    </source>
</evidence>
<feature type="domain" description="Leucine-rich repeat-containing N-terminal plant-type" evidence="13">
    <location>
        <begin position="7"/>
        <end position="57"/>
    </location>
</feature>
<proteinExistence type="inferred from homology"/>
<dbReference type="SUPFAM" id="SSF52058">
    <property type="entry name" value="L domain-like"/>
    <property type="match status" value="1"/>
</dbReference>
<keyword evidence="4" id="KW-0433">Leucine-rich repeat</keyword>
<organism evidence="14 15">
    <name type="scientific">Prunus persica</name>
    <name type="common">Peach</name>
    <name type="synonym">Amygdalus persica</name>
    <dbReference type="NCBI Taxonomy" id="3760"/>
    <lineage>
        <taxon>Eukaryota</taxon>
        <taxon>Viridiplantae</taxon>
        <taxon>Streptophyta</taxon>
        <taxon>Embryophyta</taxon>
        <taxon>Tracheophyta</taxon>
        <taxon>Spermatophyta</taxon>
        <taxon>Magnoliopsida</taxon>
        <taxon>eudicotyledons</taxon>
        <taxon>Gunneridae</taxon>
        <taxon>Pentapetalae</taxon>
        <taxon>rosids</taxon>
        <taxon>fabids</taxon>
        <taxon>Rosales</taxon>
        <taxon>Rosaceae</taxon>
        <taxon>Amygdaloideae</taxon>
        <taxon>Amygdaleae</taxon>
        <taxon>Prunus</taxon>
    </lineage>
</organism>
<name>A0A251QF83_PRUPE</name>
<evidence type="ECO:0000256" key="5">
    <source>
        <dbReference type="ARBA" id="ARBA00022692"/>
    </source>
</evidence>
<evidence type="ECO:0000256" key="2">
    <source>
        <dbReference type="ARBA" id="ARBA00009592"/>
    </source>
</evidence>
<sequence length="864" mass="96524">QFSCREEESSALLQFKKSFIIDKSASSYDGAYPKVSAWKLGGGGNSSCCSWDGVECDEKTGHVIGLDLSSSYLYGSIHSNSSLFSLVHLQRLNLSDNNFNYSQIPSSIRNFPNLTQLDLSASVFAGQVPYEVSQLSKLTSLNLCCNLETSSSEGLLKLQPSDMRSLVHNLTSLEILQLNFVSISSTVPESLANLTFLTFLALRECDLVGEFPVRIFNLPNLKSLSVRYNQDLTGYFPEFNRSSPLVLLKVAFTANKFVGSIPDSLANLTKLTVCRINSNPLTGPIPSWLGNFTKLIYLDLSFNSLNGSIPTSFSNLMNLELLYLHGNHLSGVVKLEMFQKLQNLYELQLNWNNLEFVTESKITNATVQQFTVLSLSACNIREFPSFLRYQTNLERLDLSRNKLHGQVPKWMWNISTETLVYMDISENFLSDQLPFFLPWVNLLCLRLSSNMFHGPVPIPPPSMLEYRVPENKFSGEISPLLCHMSSLRYLDLSKNNLSGTLPQCLGNFSDGLILLLLRRNSFHGIVPQSYSNRSSLRMIDVSHNQLQGRLPRSLANCLMLEYLVLSNNQFSDAFPIWLGTLPELKLLAMRQNAFSGVIGNSRKNLDFPKLRIVDLSYNNFTGEIPSVFPDSTVNNSDYMHTDVTYNANDFLVIFSVDYSITIATKGLDLYYSKIQEEFASFDISSNKFEGQIPEFIGNLTELHSLNISNNILTGSIPSSLGKLTKLESLDLSRNKLSGQIPQQLTQLNFLGNLDVSHNNLTGRIPQGTQLTSFNSTSYEGNPGLCGDPLPRKCGDPEAPRQPSSLVEENDSGSAGTLELDWRFGLAGYGSGMVVGVVLADFVISRRHELYVKIVAKIRLKIWKR</sequence>
<dbReference type="Pfam" id="PF08263">
    <property type="entry name" value="LRRNT_2"/>
    <property type="match status" value="1"/>
</dbReference>
<dbReference type="PANTHER" id="PTHR48061">
    <property type="entry name" value="LEUCINE-RICH REPEAT RECEPTOR PROTEIN KINASE EMS1-LIKE-RELATED"/>
    <property type="match status" value="1"/>
</dbReference>
<dbReference type="SMART" id="SM00369">
    <property type="entry name" value="LRR_TYP"/>
    <property type="match status" value="8"/>
</dbReference>
<evidence type="ECO:0000256" key="12">
    <source>
        <dbReference type="SAM" id="MobiDB-lite"/>
    </source>
</evidence>
<keyword evidence="9" id="KW-0472">Membrane</keyword>
<dbReference type="SUPFAM" id="SSF52047">
    <property type="entry name" value="RNI-like"/>
    <property type="match status" value="1"/>
</dbReference>
<feature type="region of interest" description="Disordered" evidence="12">
    <location>
        <begin position="786"/>
        <end position="812"/>
    </location>
</feature>
<dbReference type="Pfam" id="PF00560">
    <property type="entry name" value="LRR_1"/>
    <property type="match status" value="5"/>
</dbReference>
<dbReference type="InterPro" id="IPR046956">
    <property type="entry name" value="RLP23-like"/>
</dbReference>
<keyword evidence="11" id="KW-0325">Glycoprotein</keyword>
<dbReference type="InterPro" id="IPR001611">
    <property type="entry name" value="Leu-rich_rpt"/>
</dbReference>
<evidence type="ECO:0000256" key="3">
    <source>
        <dbReference type="ARBA" id="ARBA00022475"/>
    </source>
</evidence>
<evidence type="ECO:0000313" key="14">
    <source>
        <dbReference type="EMBL" id="ONI22459.1"/>
    </source>
</evidence>
<evidence type="ECO:0000256" key="1">
    <source>
        <dbReference type="ARBA" id="ARBA00004251"/>
    </source>
</evidence>
<evidence type="ECO:0000256" key="4">
    <source>
        <dbReference type="ARBA" id="ARBA00022614"/>
    </source>
</evidence>
<dbReference type="FunFam" id="3.80.10.10:FF:000095">
    <property type="entry name" value="LRR receptor-like serine/threonine-protein kinase GSO1"/>
    <property type="match status" value="1"/>
</dbReference>
<dbReference type="InterPro" id="IPR013210">
    <property type="entry name" value="LRR_N_plant-typ"/>
</dbReference>
<dbReference type="AlphaFoldDB" id="A0A251QF83"/>
<evidence type="ECO:0000259" key="13">
    <source>
        <dbReference type="Pfam" id="PF08263"/>
    </source>
</evidence>
<evidence type="ECO:0000256" key="9">
    <source>
        <dbReference type="ARBA" id="ARBA00023136"/>
    </source>
</evidence>
<dbReference type="EMBL" id="CM007652">
    <property type="protein sequence ID" value="ONI22459.1"/>
    <property type="molecule type" value="Genomic_DNA"/>
</dbReference>
<evidence type="ECO:0000256" key="6">
    <source>
        <dbReference type="ARBA" id="ARBA00022729"/>
    </source>
</evidence>
<dbReference type="InterPro" id="IPR003591">
    <property type="entry name" value="Leu-rich_rpt_typical-subtyp"/>
</dbReference>
<keyword evidence="5" id="KW-0812">Transmembrane</keyword>
<feature type="compositionally biased region" description="Polar residues" evidence="12">
    <location>
        <begin position="801"/>
        <end position="812"/>
    </location>
</feature>
<dbReference type="InterPro" id="IPR032675">
    <property type="entry name" value="LRR_dom_sf"/>
</dbReference>
<dbReference type="Proteomes" id="UP000006882">
    <property type="component" value="Chromosome G2"/>
</dbReference>
<feature type="compositionally biased region" description="Basic and acidic residues" evidence="12">
    <location>
        <begin position="789"/>
        <end position="798"/>
    </location>
</feature>
<gene>
    <name evidence="14" type="ORF">PRUPE_2G130900</name>
</gene>